<dbReference type="InParanoid" id="A0A151GPX4"/>
<dbReference type="Pfam" id="PF07727">
    <property type="entry name" value="RVT_2"/>
    <property type="match status" value="2"/>
</dbReference>
<reference evidence="4 5" key="1">
    <citation type="journal article" date="2016" name="Sci. Rep.">
        <title>Insights into Adaptations to a Near-Obligate Nematode Endoparasitic Lifestyle from the Finished Genome of Drechmeria coniospora.</title>
        <authorList>
            <person name="Zhang L."/>
            <person name="Zhou Z."/>
            <person name="Guo Q."/>
            <person name="Fokkens L."/>
            <person name="Miskei M."/>
            <person name="Pocsi I."/>
            <person name="Zhang W."/>
            <person name="Chen M."/>
            <person name="Wang L."/>
            <person name="Sun Y."/>
            <person name="Donzelli B.G."/>
            <person name="Gibson D.M."/>
            <person name="Nelson D.R."/>
            <person name="Luo J.G."/>
            <person name="Rep M."/>
            <person name="Liu H."/>
            <person name="Yang S."/>
            <person name="Wang J."/>
            <person name="Krasnoff S.B."/>
            <person name="Xu Y."/>
            <person name="Molnar I."/>
            <person name="Lin M."/>
        </authorList>
    </citation>
    <scope>NUCLEOTIDE SEQUENCE [LARGE SCALE GENOMIC DNA]</scope>
    <source>
        <strain evidence="4 5">ARSEF 6962</strain>
    </source>
</reference>
<dbReference type="PANTHER" id="PTHR11439:SF483">
    <property type="entry name" value="PEPTIDE SYNTHASE GLIP-LIKE, PUTATIVE (AFU_ORTHOLOGUE AFUA_3G12920)-RELATED"/>
    <property type="match status" value="1"/>
</dbReference>
<feature type="domain" description="Reverse transcriptase Ty1/copia-type" evidence="3">
    <location>
        <begin position="66"/>
        <end position="179"/>
    </location>
</feature>
<dbReference type="GeneID" id="63712884"/>
<dbReference type="GO" id="GO:0005739">
    <property type="term" value="C:mitochondrion"/>
    <property type="evidence" value="ECO:0007669"/>
    <property type="project" value="UniProtKB-SubCell"/>
</dbReference>
<evidence type="ECO:0000256" key="1">
    <source>
        <dbReference type="ARBA" id="ARBA00004173"/>
    </source>
</evidence>
<evidence type="ECO:0000313" key="5">
    <source>
        <dbReference type="Proteomes" id="UP000076580"/>
    </source>
</evidence>
<gene>
    <name evidence="4" type="ORF">DCS_00241</name>
</gene>
<dbReference type="RefSeq" id="XP_040658463.1">
    <property type="nucleotide sequence ID" value="XM_040797580.1"/>
</dbReference>
<dbReference type="InterPro" id="IPR013103">
    <property type="entry name" value="RVT_2"/>
</dbReference>
<evidence type="ECO:0000256" key="2">
    <source>
        <dbReference type="ARBA" id="ARBA00023128"/>
    </source>
</evidence>
<proteinExistence type="predicted"/>
<accession>A0A151GPX4</accession>
<dbReference type="SUPFAM" id="SSF56672">
    <property type="entry name" value="DNA/RNA polymerases"/>
    <property type="match status" value="1"/>
</dbReference>
<comment type="caution">
    <text evidence="4">The sequence shown here is derived from an EMBL/GenBank/DDBJ whole genome shotgun (WGS) entry which is preliminary data.</text>
</comment>
<protein>
    <recommendedName>
        <fullName evidence="3">Reverse transcriptase Ty1/copia-type domain-containing protein</fullName>
    </recommendedName>
</protein>
<keyword evidence="5" id="KW-1185">Reference proteome</keyword>
<keyword evidence="2" id="KW-0496">Mitochondrion</keyword>
<dbReference type="InterPro" id="IPR043502">
    <property type="entry name" value="DNA/RNA_pol_sf"/>
</dbReference>
<dbReference type="EMBL" id="LAYC01000001">
    <property type="protein sequence ID" value="KYK59111.1"/>
    <property type="molecule type" value="Genomic_DNA"/>
</dbReference>
<name>A0A151GPX4_DRECN</name>
<dbReference type="STRING" id="98403.A0A151GPX4"/>
<evidence type="ECO:0000313" key="4">
    <source>
        <dbReference type="EMBL" id="KYK59111.1"/>
    </source>
</evidence>
<dbReference type="AlphaFoldDB" id="A0A151GPX4"/>
<organism evidence="4 5">
    <name type="scientific">Drechmeria coniospora</name>
    <name type="common">Nematophagous fungus</name>
    <name type="synonym">Meria coniospora</name>
    <dbReference type="NCBI Taxonomy" id="98403"/>
    <lineage>
        <taxon>Eukaryota</taxon>
        <taxon>Fungi</taxon>
        <taxon>Dikarya</taxon>
        <taxon>Ascomycota</taxon>
        <taxon>Pezizomycotina</taxon>
        <taxon>Sordariomycetes</taxon>
        <taxon>Hypocreomycetidae</taxon>
        <taxon>Hypocreales</taxon>
        <taxon>Ophiocordycipitaceae</taxon>
        <taxon>Drechmeria</taxon>
    </lineage>
</organism>
<evidence type="ECO:0000259" key="3">
    <source>
        <dbReference type="Pfam" id="PF07727"/>
    </source>
</evidence>
<feature type="domain" description="Reverse transcriptase Ty1/copia-type" evidence="3">
    <location>
        <begin position="193"/>
        <end position="319"/>
    </location>
</feature>
<dbReference type="Proteomes" id="UP000076580">
    <property type="component" value="Chromosome 01"/>
</dbReference>
<dbReference type="CDD" id="cd09272">
    <property type="entry name" value="RNase_HI_RT_Ty1"/>
    <property type="match status" value="1"/>
</dbReference>
<dbReference type="PANTHER" id="PTHR11439">
    <property type="entry name" value="GAG-POL-RELATED RETROTRANSPOSON"/>
    <property type="match status" value="1"/>
</dbReference>
<comment type="subcellular location">
    <subcellularLocation>
        <location evidence="1">Mitochondrion</location>
    </subcellularLocation>
</comment>
<sequence>MDLNLAYWIQDLCYQAKAKQLLNSSEPTNWKQVLKLDNKDQWISAIFSEFQQLIQAGVFYFIPLQEIPTGRRLLKSRLVLRVKKDQQNNPIKFKARLVAKGFMQIEGLDYLETFATTSIPPTWRILLALAAQNNWYVEQIDFIGAFLNSELPEVNYLEIPEGLEAFISLNKTNNLAKLLAKLGYNPAVKQGILLKKALYGLKQGPREWQEALAKLLQQYGYSPLVSDPAIYYNSTTSTYIVSHVDDCLLIGPNLTYINKLKQQLHKVYPIEDRGQAAFFLGVQISRTTKGITLSQKGYIEEALSRFGLKEAKAVAIPLQPGVLKQATATPLTPLSATDQLVYQQIVGTLMYLMLLTRPDIAFAIQWLSRYMHQATSLQLSAGKNLLRYLKGTTDLAICYWSKSTTPNLSGYSDSDFAGDLDSSKSTYGYLFTLAGGPICWKSKRASTIALSTVEAESDALLEAIRELKWLDGLFTEIDKGLKKPIPLLCDNNGSISNANNPNQHNRTKHTLLKFRYIRQEATNGLAKISYLNTKSMPADGLTKALTADLFQRYLGLLGLQGIPI</sequence>